<dbReference type="Proteomes" id="UP000030693">
    <property type="component" value="Unassembled WGS sequence"/>
</dbReference>
<keyword evidence="3" id="KW-1185">Reference proteome</keyword>
<organism evidence="2">
    <name type="scientific">Fonticula alba</name>
    <name type="common">Slime mold</name>
    <dbReference type="NCBI Taxonomy" id="691883"/>
    <lineage>
        <taxon>Eukaryota</taxon>
        <taxon>Rotosphaerida</taxon>
        <taxon>Fonticulaceae</taxon>
        <taxon>Fonticula</taxon>
    </lineage>
</organism>
<dbReference type="EMBL" id="KB932206">
    <property type="protein sequence ID" value="KCV69747.1"/>
    <property type="molecule type" value="Genomic_DNA"/>
</dbReference>
<feature type="region of interest" description="Disordered" evidence="1">
    <location>
        <begin position="229"/>
        <end position="268"/>
    </location>
</feature>
<reference evidence="2" key="1">
    <citation type="submission" date="2013-04" db="EMBL/GenBank/DDBJ databases">
        <title>The Genome Sequence of Fonticula alba ATCC 38817.</title>
        <authorList>
            <consortium name="The Broad Institute Genomics Platform"/>
            <person name="Russ C."/>
            <person name="Cuomo C."/>
            <person name="Burger G."/>
            <person name="Gray M.W."/>
            <person name="Holland P.W.H."/>
            <person name="King N."/>
            <person name="Lang F.B.F."/>
            <person name="Roger A.J."/>
            <person name="Ruiz-Trillo I."/>
            <person name="Brown M."/>
            <person name="Walker B."/>
            <person name="Young S."/>
            <person name="Zeng Q."/>
            <person name="Gargeya S."/>
            <person name="Fitzgerald M."/>
            <person name="Haas B."/>
            <person name="Abouelleil A."/>
            <person name="Allen A.W."/>
            <person name="Alvarado L."/>
            <person name="Arachchi H.M."/>
            <person name="Berlin A.M."/>
            <person name="Chapman S.B."/>
            <person name="Gainer-Dewar J."/>
            <person name="Goldberg J."/>
            <person name="Griggs A."/>
            <person name="Gujja S."/>
            <person name="Hansen M."/>
            <person name="Howarth C."/>
            <person name="Imamovic A."/>
            <person name="Ireland A."/>
            <person name="Larimer J."/>
            <person name="McCowan C."/>
            <person name="Murphy C."/>
            <person name="Pearson M."/>
            <person name="Poon T.W."/>
            <person name="Priest M."/>
            <person name="Roberts A."/>
            <person name="Saif S."/>
            <person name="Shea T."/>
            <person name="Sisk P."/>
            <person name="Sykes S."/>
            <person name="Wortman J."/>
            <person name="Nusbaum C."/>
            <person name="Birren B."/>
        </authorList>
    </citation>
    <scope>NUCLEOTIDE SEQUENCE [LARGE SCALE GENOMIC DNA]</scope>
    <source>
        <strain evidence="2">ATCC 38817</strain>
    </source>
</reference>
<dbReference type="GeneID" id="20528878"/>
<name>A0A058Z882_FONAL</name>
<dbReference type="AlphaFoldDB" id="A0A058Z882"/>
<dbReference type="RefSeq" id="XP_009496312.1">
    <property type="nucleotide sequence ID" value="XM_009498037.1"/>
</dbReference>
<evidence type="ECO:0000313" key="2">
    <source>
        <dbReference type="EMBL" id="KCV69747.1"/>
    </source>
</evidence>
<feature type="compositionally biased region" description="Basic and acidic residues" evidence="1">
    <location>
        <begin position="246"/>
        <end position="255"/>
    </location>
</feature>
<evidence type="ECO:0000313" key="3">
    <source>
        <dbReference type="Proteomes" id="UP000030693"/>
    </source>
</evidence>
<evidence type="ECO:0000256" key="1">
    <source>
        <dbReference type="SAM" id="MobiDB-lite"/>
    </source>
</evidence>
<sequence length="1064" mass="114519">MRMAQTLCLVAGGVELALEVVELRAPAGAVGHGLLSADTQVVLVAKPGGRVRLHGGPVVVGVTPPGAPSHGVALPLGQLYPVDMVHLPATSLDVLLAPADGPVARALCAGWARHPNGSFYAAHDGRTLQIRICTRPVLPGTALRAGERLLLSLNTRGQPLLLGPGDAPRDLAVVCLDSDLADDGLDRPGMLAMLAGAPLRRGDIIRLARPRGRFRVSRLMDRDFREVSAGMATGHGPEPTVIHVRSPRDRPDDRPLVASLRPDPGRPEAVLLDLAPGAPDSAEGTLLVSPAAFRRIAGPDDLRRGAARFLAQGALFDVRPSDRVPRFTMAMHPRDLAALGPVHMDTLHLAPLPGIPVAARVDIRFAGDPAAARGLPCDETLKQAFLAAHAGATMRLDRDLPFEWQGHRLLAGIHGIGWADAPEVDRPVGLLPEKHSAAAGCLHVLAPGAAGPARRQWLLLSPPPGGHAEHQALLSLEARASQLARFPPGRATVNPLAYRELREWLPEAEEAFLRSSGGHALLLEPDPDPRAAPSHQQLTLSAWDFGRLFAGRSLHWAGASMLPPHAARVEIHLSVGPGSGPGAPIKYSSAMEAVLQIMDDTMLSVGQTFDLPLPRGTAHARVAQLLDPHMEPVMAGMLSMRRWPGFVHLSAPGGGLRLLGVPPTVLLQLPLLGPAIRLPVADAISPMHLDHSGIQAPEETLRLLRRHCLDDGPGLFLDQGLHMLPATDPSPELPPHHLLLGQDLHRQLPGPMRLKYAWPPEIAMATCFLSMDEERRLPPLDPEQLERQLYQALGPASVLQTYQKYRITVPGEDSPEQRHEAFLVPTRQMDMHNVARPAGLLVPRLTRITFRTLSRQVDLGPEPHMLAVRCGPERMVFLGAVFAPAPTPLHPGLRLPRDVFQSLCEWRRAAATPPGCLFFLCHSRLFVARSADVLHASRRVVHLAEDFRAHIPTCPEEASPLLLVDPPLVAMVHMRVELAGTEVPLHRLPAALRAAFPDGSVALLERRATPAATFMPELLLDAGHRALPCGLLQPGRTRLRLHLRGPGLASPLSIAYTDDAPPGH</sequence>
<gene>
    <name evidence="2" type="ORF">H696_04153</name>
</gene>
<protein>
    <submittedName>
        <fullName evidence="2">Uncharacterized protein</fullName>
    </submittedName>
</protein>
<proteinExistence type="predicted"/>
<accession>A0A058Z882</accession>